<dbReference type="GO" id="GO:0003960">
    <property type="term" value="F:quinone reductase (NADPH) activity"/>
    <property type="evidence" value="ECO:0007669"/>
    <property type="project" value="InterPro"/>
</dbReference>
<evidence type="ECO:0000256" key="1">
    <source>
        <dbReference type="ARBA" id="ARBA00022857"/>
    </source>
</evidence>
<feature type="domain" description="Enoyl reductase (ER)" evidence="3">
    <location>
        <begin position="11"/>
        <end position="322"/>
    </location>
</feature>
<gene>
    <name evidence="4" type="ORF">FDP22_09725</name>
</gene>
<evidence type="ECO:0000259" key="3">
    <source>
        <dbReference type="SMART" id="SM00829"/>
    </source>
</evidence>
<dbReference type="InterPro" id="IPR011032">
    <property type="entry name" value="GroES-like_sf"/>
</dbReference>
<dbReference type="InterPro" id="IPR047618">
    <property type="entry name" value="QOR-like"/>
</dbReference>
<proteinExistence type="predicted"/>
<evidence type="ECO:0000256" key="2">
    <source>
        <dbReference type="ARBA" id="ARBA00023002"/>
    </source>
</evidence>
<dbReference type="InterPro" id="IPR020843">
    <property type="entry name" value="ER"/>
</dbReference>
<reference evidence="4 5" key="1">
    <citation type="submission" date="2019-06" db="EMBL/GenBank/DDBJ databases">
        <title>Genome sequence of Rhodobacteraceae bacterium D4M1.</title>
        <authorList>
            <person name="Cao J."/>
        </authorList>
    </citation>
    <scope>NUCLEOTIDE SEQUENCE [LARGE SCALE GENOMIC DNA]</scope>
    <source>
        <strain evidence="4 5">D4M1</strain>
    </source>
</reference>
<dbReference type="SUPFAM" id="SSF51735">
    <property type="entry name" value="NAD(P)-binding Rossmann-fold domains"/>
    <property type="match status" value="1"/>
</dbReference>
<evidence type="ECO:0000313" key="4">
    <source>
        <dbReference type="EMBL" id="QDL92030.1"/>
    </source>
</evidence>
<dbReference type="Proteomes" id="UP000305888">
    <property type="component" value="Chromosome"/>
</dbReference>
<dbReference type="KEGG" id="ppru:FDP22_09725"/>
<dbReference type="Gene3D" id="3.90.180.10">
    <property type="entry name" value="Medium-chain alcohol dehydrogenases, catalytic domain"/>
    <property type="match status" value="1"/>
</dbReference>
<dbReference type="InterPro" id="IPR013149">
    <property type="entry name" value="ADH-like_C"/>
</dbReference>
<dbReference type="PANTHER" id="PTHR48106:SF13">
    <property type="entry name" value="QUINONE OXIDOREDUCTASE-RELATED"/>
    <property type="match status" value="1"/>
</dbReference>
<keyword evidence="1" id="KW-0521">NADP</keyword>
<dbReference type="SMART" id="SM00829">
    <property type="entry name" value="PKS_ER"/>
    <property type="match status" value="1"/>
</dbReference>
<dbReference type="OrthoDB" id="9805883at2"/>
<dbReference type="GO" id="GO:0035925">
    <property type="term" value="F:mRNA 3'-UTR AU-rich region binding"/>
    <property type="evidence" value="ECO:0007669"/>
    <property type="project" value="TreeGrafter"/>
</dbReference>
<dbReference type="NCBIfam" id="NF008024">
    <property type="entry name" value="PRK10754.1"/>
    <property type="match status" value="1"/>
</dbReference>
<accession>A0A5B8FXQ5</accession>
<protein>
    <submittedName>
        <fullName evidence="4">Quinone oxidoreductase</fullName>
    </submittedName>
</protein>
<dbReference type="GO" id="GO:0070402">
    <property type="term" value="F:NADPH binding"/>
    <property type="evidence" value="ECO:0007669"/>
    <property type="project" value="TreeGrafter"/>
</dbReference>
<dbReference type="InterPro" id="IPR002364">
    <property type="entry name" value="Quin_OxRdtase/zeta-crystal_CS"/>
</dbReference>
<dbReference type="CDD" id="cd05286">
    <property type="entry name" value="QOR2"/>
    <property type="match status" value="1"/>
</dbReference>
<evidence type="ECO:0000313" key="5">
    <source>
        <dbReference type="Proteomes" id="UP000305888"/>
    </source>
</evidence>
<organism evidence="4 5">
    <name type="scientific">Paroceanicella profunda</name>
    <dbReference type="NCBI Taxonomy" id="2579971"/>
    <lineage>
        <taxon>Bacteria</taxon>
        <taxon>Pseudomonadati</taxon>
        <taxon>Pseudomonadota</taxon>
        <taxon>Alphaproteobacteria</taxon>
        <taxon>Rhodobacterales</taxon>
        <taxon>Paracoccaceae</taxon>
        <taxon>Paroceanicella</taxon>
    </lineage>
</organism>
<dbReference type="PROSITE" id="PS01162">
    <property type="entry name" value="QOR_ZETA_CRYSTAL"/>
    <property type="match status" value="1"/>
</dbReference>
<dbReference type="EMBL" id="CP040818">
    <property type="protein sequence ID" value="QDL92030.1"/>
    <property type="molecule type" value="Genomic_DNA"/>
</dbReference>
<dbReference type="GO" id="GO:0005829">
    <property type="term" value="C:cytosol"/>
    <property type="evidence" value="ECO:0007669"/>
    <property type="project" value="TreeGrafter"/>
</dbReference>
<keyword evidence="5" id="KW-1185">Reference proteome</keyword>
<dbReference type="InterPro" id="IPR013154">
    <property type="entry name" value="ADH-like_N"/>
</dbReference>
<dbReference type="PANTHER" id="PTHR48106">
    <property type="entry name" value="QUINONE OXIDOREDUCTASE PIG3-RELATED"/>
    <property type="match status" value="1"/>
</dbReference>
<name>A0A5B8FXQ5_9RHOB</name>
<sequence length="324" mass="33812">MAKAIRISSFGGPEVLEYVDVEVGQPGPGEIRLSQRAVGLNYIDVYQRTGLYKLPLPAVIGLEGAGIVTAVGEGVTHLSEGDRVAYAAAAPGAYAEERVMPAAQVVALPPELSFEQGAAMMLQGLTVQYLFRSTASLAPGDTVLFHAAAGGVGLIACQWARAMGLRLIATAGTDEKCALAKAHGAAEAINYATSDFTAAVKELTDGRGVPVVMDSVGASTWEGSLNCLSPRGLMITFGNASGPVPPFSVSELAARGSLYVTRPTLFTYIAEPGSAQDRAADLFDMVLSGKVKIDIARIRPLAEAADAHRDLEARRTTGTTVFTL</sequence>
<dbReference type="SUPFAM" id="SSF50129">
    <property type="entry name" value="GroES-like"/>
    <property type="match status" value="1"/>
</dbReference>
<dbReference type="InterPro" id="IPR036291">
    <property type="entry name" value="NAD(P)-bd_dom_sf"/>
</dbReference>
<dbReference type="FunFam" id="3.40.50.720:FF:000053">
    <property type="entry name" value="Quinone oxidoreductase 1"/>
    <property type="match status" value="1"/>
</dbReference>
<dbReference type="GO" id="GO:0008270">
    <property type="term" value="F:zinc ion binding"/>
    <property type="evidence" value="ECO:0007669"/>
    <property type="project" value="InterPro"/>
</dbReference>
<dbReference type="Gene3D" id="3.40.50.720">
    <property type="entry name" value="NAD(P)-binding Rossmann-like Domain"/>
    <property type="match status" value="1"/>
</dbReference>
<dbReference type="Pfam" id="PF00107">
    <property type="entry name" value="ADH_zinc_N"/>
    <property type="match status" value="1"/>
</dbReference>
<dbReference type="AlphaFoldDB" id="A0A5B8FXQ5"/>
<dbReference type="Pfam" id="PF08240">
    <property type="entry name" value="ADH_N"/>
    <property type="match status" value="1"/>
</dbReference>
<dbReference type="RefSeq" id="WP_138571920.1">
    <property type="nucleotide sequence ID" value="NZ_CP040818.1"/>
</dbReference>
<keyword evidence="2" id="KW-0560">Oxidoreductase</keyword>